<proteinExistence type="predicted"/>
<feature type="compositionally biased region" description="Low complexity" evidence="1">
    <location>
        <begin position="221"/>
        <end position="230"/>
    </location>
</feature>
<evidence type="ECO:0000259" key="2">
    <source>
        <dbReference type="Pfam" id="PF16751"/>
    </source>
</evidence>
<dbReference type="EMBL" id="BAABIE010000018">
    <property type="protein sequence ID" value="GAA4757266.1"/>
    <property type="molecule type" value="Genomic_DNA"/>
</dbReference>
<feature type="domain" description="Anti-sigma-D factor RsdA sigma factor binding region" evidence="2">
    <location>
        <begin position="9"/>
        <end position="57"/>
    </location>
</feature>
<dbReference type="RefSeq" id="WP_345314237.1">
    <property type="nucleotide sequence ID" value="NZ_BAABIE010000018.1"/>
</dbReference>
<keyword evidence="4" id="KW-1185">Reference proteome</keyword>
<evidence type="ECO:0000313" key="3">
    <source>
        <dbReference type="EMBL" id="GAA4757266.1"/>
    </source>
</evidence>
<name>A0ABP8ZII0_9ACTN</name>
<organism evidence="3 4">
    <name type="scientific">Gordonia alkaliphila</name>
    <dbReference type="NCBI Taxonomy" id="1053547"/>
    <lineage>
        <taxon>Bacteria</taxon>
        <taxon>Bacillati</taxon>
        <taxon>Actinomycetota</taxon>
        <taxon>Actinomycetes</taxon>
        <taxon>Mycobacteriales</taxon>
        <taxon>Gordoniaceae</taxon>
        <taxon>Gordonia</taxon>
    </lineage>
</organism>
<sequence>MNEHDPSVDISAVHHDDEFLQALIEGTALPGDGPVDPAEAELGALLFAWRTEALAAPMPAEPTLDDVEQAIADTDNDRKRQAVSRHLRMISGAAAITAVAAAGLLVLSENSQPGDPLWNVKKVVFADEAQQTQAAFDVQNGLERAETALSEGQVSEASDFVDRAERALEPVQDADTRTRMQQWITRLRNSEALAKDPAPSTPRPSTLSTDPATPPAEASESTSVTVTVTPSVPPSSSTPPPSSSTPPSSSSASSSTSASGSSSVSSSSVSSTVPKN</sequence>
<evidence type="ECO:0000313" key="4">
    <source>
        <dbReference type="Proteomes" id="UP001500822"/>
    </source>
</evidence>
<evidence type="ECO:0000256" key="1">
    <source>
        <dbReference type="SAM" id="MobiDB-lite"/>
    </source>
</evidence>
<dbReference type="InterPro" id="IPR031928">
    <property type="entry name" value="RsdA_SigD-bd"/>
</dbReference>
<accession>A0ABP8ZII0</accession>
<feature type="compositionally biased region" description="Pro residues" evidence="1">
    <location>
        <begin position="231"/>
        <end position="244"/>
    </location>
</feature>
<gene>
    <name evidence="3" type="ORF">GCM10023217_31740</name>
</gene>
<dbReference type="Gene3D" id="6.10.250.1300">
    <property type="match status" value="1"/>
</dbReference>
<feature type="region of interest" description="Disordered" evidence="1">
    <location>
        <begin position="188"/>
        <end position="276"/>
    </location>
</feature>
<dbReference type="Proteomes" id="UP001500822">
    <property type="component" value="Unassembled WGS sequence"/>
</dbReference>
<protein>
    <recommendedName>
        <fullName evidence="2">Anti-sigma-D factor RsdA sigma factor binding region domain-containing protein</fullName>
    </recommendedName>
</protein>
<comment type="caution">
    <text evidence="3">The sequence shown here is derived from an EMBL/GenBank/DDBJ whole genome shotgun (WGS) entry which is preliminary data.</text>
</comment>
<dbReference type="Pfam" id="PF16751">
    <property type="entry name" value="RsdA_SigD_bd"/>
    <property type="match status" value="1"/>
</dbReference>
<reference evidence="4" key="1">
    <citation type="journal article" date="2019" name="Int. J. Syst. Evol. Microbiol.">
        <title>The Global Catalogue of Microorganisms (GCM) 10K type strain sequencing project: providing services to taxonomists for standard genome sequencing and annotation.</title>
        <authorList>
            <consortium name="The Broad Institute Genomics Platform"/>
            <consortium name="The Broad Institute Genome Sequencing Center for Infectious Disease"/>
            <person name="Wu L."/>
            <person name="Ma J."/>
        </authorList>
    </citation>
    <scope>NUCLEOTIDE SEQUENCE [LARGE SCALE GENOMIC DNA]</scope>
    <source>
        <strain evidence="4">JCM 18077</strain>
    </source>
</reference>
<feature type="compositionally biased region" description="Low complexity" evidence="1">
    <location>
        <begin position="245"/>
        <end position="276"/>
    </location>
</feature>